<gene>
    <name evidence="1" type="ORF">Tco_0973979</name>
</gene>
<dbReference type="EMBL" id="BQNB010016101">
    <property type="protein sequence ID" value="GJT47822.1"/>
    <property type="molecule type" value="Genomic_DNA"/>
</dbReference>
<keyword evidence="2" id="KW-1185">Reference proteome</keyword>
<name>A0ABQ5EAD1_9ASTR</name>
<protein>
    <submittedName>
        <fullName evidence="1">Uncharacterized protein</fullName>
    </submittedName>
</protein>
<reference evidence="1" key="1">
    <citation type="journal article" date="2022" name="Int. J. Mol. Sci.">
        <title>Draft Genome of Tanacetum Coccineum: Genomic Comparison of Closely Related Tanacetum-Family Plants.</title>
        <authorList>
            <person name="Yamashiro T."/>
            <person name="Shiraishi A."/>
            <person name="Nakayama K."/>
            <person name="Satake H."/>
        </authorList>
    </citation>
    <scope>NUCLEOTIDE SEQUENCE</scope>
</reference>
<reference evidence="1" key="2">
    <citation type="submission" date="2022-01" db="EMBL/GenBank/DDBJ databases">
        <authorList>
            <person name="Yamashiro T."/>
            <person name="Shiraishi A."/>
            <person name="Satake H."/>
            <person name="Nakayama K."/>
        </authorList>
    </citation>
    <scope>NUCLEOTIDE SEQUENCE</scope>
</reference>
<evidence type="ECO:0000313" key="2">
    <source>
        <dbReference type="Proteomes" id="UP001151760"/>
    </source>
</evidence>
<dbReference type="Proteomes" id="UP001151760">
    <property type="component" value="Unassembled WGS sequence"/>
</dbReference>
<proteinExistence type="predicted"/>
<accession>A0ABQ5EAD1</accession>
<comment type="caution">
    <text evidence="1">The sequence shown here is derived from an EMBL/GenBank/DDBJ whole genome shotgun (WGS) entry which is preliminary data.</text>
</comment>
<organism evidence="1 2">
    <name type="scientific">Tanacetum coccineum</name>
    <dbReference type="NCBI Taxonomy" id="301880"/>
    <lineage>
        <taxon>Eukaryota</taxon>
        <taxon>Viridiplantae</taxon>
        <taxon>Streptophyta</taxon>
        <taxon>Embryophyta</taxon>
        <taxon>Tracheophyta</taxon>
        <taxon>Spermatophyta</taxon>
        <taxon>Magnoliopsida</taxon>
        <taxon>eudicotyledons</taxon>
        <taxon>Gunneridae</taxon>
        <taxon>Pentapetalae</taxon>
        <taxon>asterids</taxon>
        <taxon>campanulids</taxon>
        <taxon>Asterales</taxon>
        <taxon>Asteraceae</taxon>
        <taxon>Asteroideae</taxon>
        <taxon>Anthemideae</taxon>
        <taxon>Anthemidinae</taxon>
        <taxon>Tanacetum</taxon>
    </lineage>
</organism>
<evidence type="ECO:0000313" key="1">
    <source>
        <dbReference type="EMBL" id="GJT47822.1"/>
    </source>
</evidence>
<sequence length="155" mass="17504">MVFPTQLRQKLDAFVVRDFYKKFYNSLGIVPNRCSSSIGKTRGLLSFYRGIGKQVNLWFERLLLLISLPCHTRDDMSTLRVSFAASLMTLAKMFNIESASLVDMTFSCVATPYTTLDLNASVASPMSNLCWEEQASRGNTLQSLHALRSPHRTNK</sequence>